<sequence length="174" mass="17734">MNPSNASNINFLDEARISKITIKNTNETKIINELGETNSSCAPGRAAVRNAICPINSAGTLASKPIGIAKAGFINANIAAINPNTVVLATSGAAIKLAKMETIGTSLVNIANNGAVSHEAATVAAINAASKSIGGLQGMAFNSFGANQIKLVVAVTLSKNPQLNQSHGLNTVKK</sequence>
<gene>
    <name evidence="1" type="ORF">UFOPK1726_01125</name>
</gene>
<name>A0A6J6F643_9ZZZZ</name>
<dbReference type="AlphaFoldDB" id="A0A6J6F643"/>
<protein>
    <submittedName>
        <fullName evidence="1">Unannotated protein</fullName>
    </submittedName>
</protein>
<proteinExistence type="predicted"/>
<evidence type="ECO:0000313" key="1">
    <source>
        <dbReference type="EMBL" id="CAB4584301.1"/>
    </source>
</evidence>
<reference evidence="1" key="1">
    <citation type="submission" date="2020-05" db="EMBL/GenBank/DDBJ databases">
        <authorList>
            <person name="Chiriac C."/>
            <person name="Salcher M."/>
            <person name="Ghai R."/>
            <person name="Kavagutti S V."/>
        </authorList>
    </citation>
    <scope>NUCLEOTIDE SEQUENCE</scope>
</reference>
<organism evidence="1">
    <name type="scientific">freshwater metagenome</name>
    <dbReference type="NCBI Taxonomy" id="449393"/>
    <lineage>
        <taxon>unclassified sequences</taxon>
        <taxon>metagenomes</taxon>
        <taxon>ecological metagenomes</taxon>
    </lineage>
</organism>
<accession>A0A6J6F643</accession>
<dbReference type="EMBL" id="CAEZTT010000164">
    <property type="protein sequence ID" value="CAB4584301.1"/>
    <property type="molecule type" value="Genomic_DNA"/>
</dbReference>